<evidence type="ECO:0000313" key="2">
    <source>
        <dbReference type="EMBL" id="KAK6336906.1"/>
    </source>
</evidence>
<feature type="region of interest" description="Disordered" evidence="1">
    <location>
        <begin position="231"/>
        <end position="343"/>
    </location>
</feature>
<comment type="caution">
    <text evidence="2">The sequence shown here is derived from an EMBL/GenBank/DDBJ whole genome shotgun (WGS) entry which is preliminary data.</text>
</comment>
<evidence type="ECO:0000313" key="3">
    <source>
        <dbReference type="Proteomes" id="UP001313282"/>
    </source>
</evidence>
<feature type="compositionally biased region" description="Gly residues" evidence="1">
    <location>
        <begin position="285"/>
        <end position="294"/>
    </location>
</feature>
<dbReference type="EMBL" id="JAVHNR010000007">
    <property type="protein sequence ID" value="KAK6336906.1"/>
    <property type="molecule type" value="Genomic_DNA"/>
</dbReference>
<protein>
    <submittedName>
        <fullName evidence="2">Uncharacterized protein</fullName>
    </submittedName>
</protein>
<dbReference type="AlphaFoldDB" id="A0AAN8MTU0"/>
<evidence type="ECO:0000256" key="1">
    <source>
        <dbReference type="SAM" id="MobiDB-lite"/>
    </source>
</evidence>
<dbReference type="Proteomes" id="UP001313282">
    <property type="component" value="Unassembled WGS sequence"/>
</dbReference>
<keyword evidence="3" id="KW-1185">Reference proteome</keyword>
<organism evidence="2 3">
    <name type="scientific">Orbilia javanica</name>
    <dbReference type="NCBI Taxonomy" id="47235"/>
    <lineage>
        <taxon>Eukaryota</taxon>
        <taxon>Fungi</taxon>
        <taxon>Dikarya</taxon>
        <taxon>Ascomycota</taxon>
        <taxon>Pezizomycotina</taxon>
        <taxon>Orbiliomycetes</taxon>
        <taxon>Orbiliales</taxon>
        <taxon>Orbiliaceae</taxon>
        <taxon>Orbilia</taxon>
    </lineage>
</organism>
<gene>
    <name evidence="2" type="ORF">TWF718_009694</name>
</gene>
<feature type="compositionally biased region" description="Polar residues" evidence="1">
    <location>
        <begin position="231"/>
        <end position="243"/>
    </location>
</feature>
<accession>A0AAN8MTU0</accession>
<reference evidence="2 3" key="1">
    <citation type="submission" date="2019-10" db="EMBL/GenBank/DDBJ databases">
        <authorList>
            <person name="Palmer J.M."/>
        </authorList>
    </citation>
    <scope>NUCLEOTIDE SEQUENCE [LARGE SCALE GENOMIC DNA]</scope>
    <source>
        <strain evidence="2 3">TWF718</strain>
    </source>
</reference>
<sequence>MSSSNGPSPVGSLPTDPRYILARLTFADIWLALSIELELTLGHVVQAGKRNISEFPEELLSKFEVPTVDESWARRLCNCYGIPVDGSNNLVRTVPFAAGYADAIKEGSQEEGEFRIFFDQFIGICRPKHTAIPREYAKEFIKRFGITKAPETSEGILLKGTYYPSGFTLSNISLSFKDTTSFLFFVKLAVLNPFIQELKPPLLSLLTAVLLAVPSPAHRSSPALLQIHNHTPSDQTQERTALSTEPPRVSDLNGLVSTADTMDIQRPNPEENPQCASPLPSSGTSGNGGSGGAQFRGPYAESNSQKIHSSQYPSYGGIRKKASAGIHTPGLTRIGRSAYRGPH</sequence>
<name>A0AAN8MTU0_9PEZI</name>
<feature type="compositionally biased region" description="Polar residues" evidence="1">
    <location>
        <begin position="301"/>
        <end position="313"/>
    </location>
</feature>
<proteinExistence type="predicted"/>